<dbReference type="OrthoDB" id="2051225at2"/>
<evidence type="ECO:0000313" key="1">
    <source>
        <dbReference type="EMBL" id="RXS74022.1"/>
    </source>
</evidence>
<sequence>MTNKERYKQAFSVLHTSDQFSVEVENMSRLNKKHNMKVAAAALAGCILLAGGTGTAYAANVGGIQRTVQVWLHGDQTTANMTVSDDGTYTIEYPDENGETREISGGGIAYEADGTERPLTGEELLEEANSPDVEYNDDGTVWLYYKNQKIEITDKFKDDVCYVKVQDGDETLYVTVKYQNGLAYSNEKYVEEDEFN</sequence>
<dbReference type="AlphaFoldDB" id="A0A4Q1REV6"/>
<dbReference type="Proteomes" id="UP000290106">
    <property type="component" value="Unassembled WGS sequence"/>
</dbReference>
<organism evidence="1 2">
    <name type="scientific">Blautia faecicola</name>
    <dbReference type="NCBI Taxonomy" id="2509240"/>
    <lineage>
        <taxon>Bacteria</taxon>
        <taxon>Bacillati</taxon>
        <taxon>Bacillota</taxon>
        <taxon>Clostridia</taxon>
        <taxon>Lachnospirales</taxon>
        <taxon>Lachnospiraceae</taxon>
        <taxon>Blautia</taxon>
    </lineage>
</organism>
<dbReference type="RefSeq" id="WP_118619800.1">
    <property type="nucleotide sequence ID" value="NZ_SDKC01000001.1"/>
</dbReference>
<proteinExistence type="predicted"/>
<comment type="caution">
    <text evidence="1">The sequence shown here is derived from an EMBL/GenBank/DDBJ whole genome shotgun (WGS) entry which is preliminary data.</text>
</comment>
<name>A0A4Q1REV6_9FIRM</name>
<evidence type="ECO:0000313" key="2">
    <source>
        <dbReference type="Proteomes" id="UP000290106"/>
    </source>
</evidence>
<reference evidence="1 2" key="1">
    <citation type="submission" date="2019-01" db="EMBL/GenBank/DDBJ databases">
        <title>Blautia sp. nov. KGMB01111 isolated human feces.</title>
        <authorList>
            <person name="Park J.-E."/>
            <person name="Kim J.-S."/>
            <person name="Park S.-H."/>
        </authorList>
    </citation>
    <scope>NUCLEOTIDE SEQUENCE [LARGE SCALE GENOMIC DNA]</scope>
    <source>
        <strain evidence="1 2">KGMB01111</strain>
    </source>
</reference>
<gene>
    <name evidence="1" type="ORF">ETP43_01315</name>
</gene>
<keyword evidence="2" id="KW-1185">Reference proteome</keyword>
<dbReference type="EMBL" id="SDKC01000001">
    <property type="protein sequence ID" value="RXS74022.1"/>
    <property type="molecule type" value="Genomic_DNA"/>
</dbReference>
<accession>A0A4Q1REV6</accession>
<protein>
    <submittedName>
        <fullName evidence="1">Uncharacterized protein</fullName>
    </submittedName>
</protein>